<reference evidence="6 7" key="1">
    <citation type="submission" date="2017-03" db="EMBL/GenBank/DDBJ databases">
        <authorList>
            <person name="Afonso C.L."/>
            <person name="Miller P.J."/>
            <person name="Scott M.A."/>
            <person name="Spackman E."/>
            <person name="Goraichik I."/>
            <person name="Dimitrov K.M."/>
            <person name="Suarez D.L."/>
            <person name="Swayne D.E."/>
        </authorList>
    </citation>
    <scope>NUCLEOTIDE SEQUENCE [LARGE SCALE GENOMIC DNA]</scope>
    <source>
        <strain evidence="6 7">ATCC 51113</strain>
    </source>
</reference>
<dbReference type="PANTHER" id="PTHR12714">
    <property type="entry name" value="PROTEIN-S ISOPRENYLCYSTEINE O-METHYLTRANSFERASE"/>
    <property type="match status" value="1"/>
</dbReference>
<dbReference type="Gene3D" id="1.20.120.1630">
    <property type="match status" value="1"/>
</dbReference>
<evidence type="ECO:0000256" key="5">
    <source>
        <dbReference type="SAM" id="Phobius"/>
    </source>
</evidence>
<dbReference type="PANTHER" id="PTHR12714:SF9">
    <property type="entry name" value="PROTEIN-S-ISOPRENYLCYSTEINE O-METHYLTRANSFERASE"/>
    <property type="match status" value="1"/>
</dbReference>
<keyword evidence="3 5" id="KW-1133">Transmembrane helix</keyword>
<dbReference type="Pfam" id="PF04191">
    <property type="entry name" value="PEMT"/>
    <property type="match status" value="1"/>
</dbReference>
<comment type="caution">
    <text evidence="6">The sequence shown here is derived from an EMBL/GenBank/DDBJ whole genome shotgun (WGS) entry which is preliminary data.</text>
</comment>
<evidence type="ECO:0000256" key="3">
    <source>
        <dbReference type="ARBA" id="ARBA00022989"/>
    </source>
</evidence>
<evidence type="ECO:0000256" key="1">
    <source>
        <dbReference type="ARBA" id="ARBA00004127"/>
    </source>
</evidence>
<sequence length="154" mass="17538">MRHFLTKLRVWFPPPLILVLFLVADVLTASPRFTFGGVNIVICALLAGVSLLVILHTAWQMRMKRTTLNPLHAHKSTTLVTGGCYAWSRNPIYLGMSGLQLAFALCIGSLTGVLAVPVFMLAVARLHIDFEEEQLRKHFGLEWERYEQHVRRWL</sequence>
<proteinExistence type="predicted"/>
<dbReference type="RefSeq" id="WP_080859978.1">
    <property type="nucleotide sequence ID" value="NZ_CP077405.1"/>
</dbReference>
<evidence type="ECO:0000313" key="7">
    <source>
        <dbReference type="Proteomes" id="UP000192573"/>
    </source>
</evidence>
<dbReference type="GO" id="GO:0008168">
    <property type="term" value="F:methyltransferase activity"/>
    <property type="evidence" value="ECO:0007669"/>
    <property type="project" value="UniProtKB-KW"/>
</dbReference>
<organism evidence="6 7">
    <name type="scientific">Citrobacter braakii</name>
    <dbReference type="NCBI Taxonomy" id="57706"/>
    <lineage>
        <taxon>Bacteria</taxon>
        <taxon>Pseudomonadati</taxon>
        <taxon>Pseudomonadota</taxon>
        <taxon>Gammaproteobacteria</taxon>
        <taxon>Enterobacterales</taxon>
        <taxon>Enterobacteriaceae</taxon>
        <taxon>Citrobacter</taxon>
        <taxon>Citrobacter freundii complex</taxon>
    </lineage>
</organism>
<keyword evidence="2 5" id="KW-0812">Transmembrane</keyword>
<evidence type="ECO:0000256" key="2">
    <source>
        <dbReference type="ARBA" id="ARBA00022692"/>
    </source>
</evidence>
<dbReference type="Proteomes" id="UP000192573">
    <property type="component" value="Unassembled WGS sequence"/>
</dbReference>
<dbReference type="GO" id="GO:0032259">
    <property type="term" value="P:methylation"/>
    <property type="evidence" value="ECO:0007669"/>
    <property type="project" value="UniProtKB-KW"/>
</dbReference>
<comment type="subcellular location">
    <subcellularLocation>
        <location evidence="1">Endomembrane system</location>
        <topology evidence="1">Multi-pass membrane protein</topology>
    </subcellularLocation>
</comment>
<protein>
    <submittedName>
        <fullName evidence="6">S-isoprenylcysteine methyltransferase</fullName>
    </submittedName>
</protein>
<dbReference type="AlphaFoldDB" id="A0A1V8NVA0"/>
<keyword evidence="6" id="KW-0808">Transferase</keyword>
<gene>
    <name evidence="6" type="ORF">BZK42_20655</name>
</gene>
<dbReference type="GO" id="GO:0012505">
    <property type="term" value="C:endomembrane system"/>
    <property type="evidence" value="ECO:0007669"/>
    <property type="project" value="UniProtKB-SubCell"/>
</dbReference>
<dbReference type="EMBL" id="NAEW01000012">
    <property type="protein sequence ID" value="OQM40267.1"/>
    <property type="molecule type" value="Genomic_DNA"/>
</dbReference>
<feature type="transmembrane region" description="Helical" evidence="5">
    <location>
        <begin position="101"/>
        <end position="124"/>
    </location>
</feature>
<accession>A0A1V8NVA0</accession>
<keyword evidence="4 5" id="KW-0472">Membrane</keyword>
<evidence type="ECO:0000256" key="4">
    <source>
        <dbReference type="ARBA" id="ARBA00023136"/>
    </source>
</evidence>
<feature type="transmembrane region" description="Helical" evidence="5">
    <location>
        <begin position="38"/>
        <end position="59"/>
    </location>
</feature>
<name>A0A1V8NVA0_CITBR</name>
<dbReference type="InterPro" id="IPR007318">
    <property type="entry name" value="Phopholipid_MeTrfase"/>
</dbReference>
<keyword evidence="6" id="KW-0489">Methyltransferase</keyword>
<evidence type="ECO:0000313" key="6">
    <source>
        <dbReference type="EMBL" id="OQM40267.1"/>
    </source>
</evidence>